<dbReference type="PANTHER" id="PTHR42711">
    <property type="entry name" value="ABC TRANSPORTER ATP-BINDING PROTEIN"/>
    <property type="match status" value="1"/>
</dbReference>
<protein>
    <recommendedName>
        <fullName evidence="7">ABC transporter domain-containing protein</fullName>
    </recommendedName>
</protein>
<accession>A0ABD0BJR5</accession>
<feature type="domain" description="ABC transporter" evidence="7">
    <location>
        <begin position="2"/>
        <end position="229"/>
    </location>
</feature>
<dbReference type="Pfam" id="PF00005">
    <property type="entry name" value="ABC_tran"/>
    <property type="match status" value="1"/>
</dbReference>
<dbReference type="GO" id="GO:0005524">
    <property type="term" value="F:ATP binding"/>
    <property type="evidence" value="ECO:0007669"/>
    <property type="project" value="UniProtKB-KW"/>
</dbReference>
<evidence type="ECO:0000313" key="8">
    <source>
        <dbReference type="EMBL" id="GJJ42208.1"/>
    </source>
</evidence>
<proteinExistence type="inferred from homology"/>
<keyword evidence="6" id="KW-0046">Antibiotic resistance</keyword>
<dbReference type="InterPro" id="IPR003593">
    <property type="entry name" value="AAA+_ATPase"/>
</dbReference>
<evidence type="ECO:0000256" key="4">
    <source>
        <dbReference type="ARBA" id="ARBA00022741"/>
    </source>
</evidence>
<evidence type="ECO:0000256" key="2">
    <source>
        <dbReference type="ARBA" id="ARBA00005417"/>
    </source>
</evidence>
<comment type="subcellular location">
    <subcellularLocation>
        <location evidence="1">Cell membrane</location>
        <topology evidence="1">Peripheral membrane protein</topology>
    </subcellularLocation>
</comment>
<dbReference type="SUPFAM" id="SSF52540">
    <property type="entry name" value="P-loop containing nucleoside triphosphate hydrolases"/>
    <property type="match status" value="1"/>
</dbReference>
<keyword evidence="5" id="KW-0067">ATP-binding</keyword>
<sequence length="304" mass="33672">MLKFDNVQKSFGSKQVLKGVNFSVDRGEIVGLLASNGGGKTTSMRIALGLMKPDMGQVLVAGQKIAPDSVRGVGYMPEERGLYSDETVVNQLHYFARLHRIPKEKIKPRIKELLDKLEVSQFADSKVKELSLGNKQRIQIASALIHSPELLVLDEPFSGLDPLAVDRFQHLLREYADSGAAILFSSHQIEIVEKISDRVVIMKDGIVSYDGDTSGISSPEDKVLVHISLNLSKDRKIEDITFENNEKIESAQAVTDGVKLILKSGEISVGELMQCGLKPEEIREMRYEKNSLLDTLSSIYGKDT</sequence>
<dbReference type="PROSITE" id="PS00211">
    <property type="entry name" value="ABC_TRANSPORTER_1"/>
    <property type="match status" value="1"/>
</dbReference>
<evidence type="ECO:0000256" key="3">
    <source>
        <dbReference type="ARBA" id="ARBA00022448"/>
    </source>
</evidence>
<evidence type="ECO:0000256" key="1">
    <source>
        <dbReference type="ARBA" id="ARBA00004202"/>
    </source>
</evidence>
<reference evidence="8 9" key="1">
    <citation type="submission" date="2021-11" db="EMBL/GenBank/DDBJ databases">
        <title>Whole genome sequences of diphtheriae toxin producing Corynebacterium ulcerans isolates from cats in Osaka, Japan.</title>
        <authorList>
            <person name="Umeda K."/>
            <person name="Hirai Y."/>
        </authorList>
    </citation>
    <scope>NUCLEOTIDE SEQUENCE [LARGE SCALE GENOMIC DNA]</scope>
    <source>
        <strain evidence="8 9">12109B-1</strain>
    </source>
</reference>
<dbReference type="RefSeq" id="WP_014835835.1">
    <property type="nucleotide sequence ID" value="NZ_AP019662.1"/>
</dbReference>
<dbReference type="Gene3D" id="3.40.50.300">
    <property type="entry name" value="P-loop containing nucleotide triphosphate hydrolases"/>
    <property type="match status" value="1"/>
</dbReference>
<comment type="similarity">
    <text evidence="2">Belongs to the ABC transporter superfamily.</text>
</comment>
<dbReference type="Proteomes" id="UP001205910">
    <property type="component" value="Unassembled WGS sequence"/>
</dbReference>
<keyword evidence="4" id="KW-0547">Nucleotide-binding</keyword>
<name>A0ABD0BJR5_CORUL</name>
<evidence type="ECO:0000256" key="5">
    <source>
        <dbReference type="ARBA" id="ARBA00022840"/>
    </source>
</evidence>
<dbReference type="InterPro" id="IPR027417">
    <property type="entry name" value="P-loop_NTPase"/>
</dbReference>
<evidence type="ECO:0000313" key="9">
    <source>
        <dbReference type="Proteomes" id="UP001205910"/>
    </source>
</evidence>
<dbReference type="AlphaFoldDB" id="A0ABD0BJR5"/>
<dbReference type="InterPro" id="IPR003439">
    <property type="entry name" value="ABC_transporter-like_ATP-bd"/>
</dbReference>
<dbReference type="SMART" id="SM00382">
    <property type="entry name" value="AAA"/>
    <property type="match status" value="1"/>
</dbReference>
<organism evidence="8 9">
    <name type="scientific">Corynebacterium ulcerans</name>
    <dbReference type="NCBI Taxonomy" id="65058"/>
    <lineage>
        <taxon>Bacteria</taxon>
        <taxon>Bacillati</taxon>
        <taxon>Actinomycetota</taxon>
        <taxon>Actinomycetes</taxon>
        <taxon>Mycobacteriales</taxon>
        <taxon>Corynebacteriaceae</taxon>
        <taxon>Corynebacterium</taxon>
    </lineage>
</organism>
<dbReference type="PANTHER" id="PTHR42711:SF5">
    <property type="entry name" value="ABC TRANSPORTER ATP-BINDING PROTEIN NATA"/>
    <property type="match status" value="1"/>
</dbReference>
<evidence type="ECO:0000259" key="7">
    <source>
        <dbReference type="PROSITE" id="PS50893"/>
    </source>
</evidence>
<dbReference type="GO" id="GO:0005886">
    <property type="term" value="C:plasma membrane"/>
    <property type="evidence" value="ECO:0007669"/>
    <property type="project" value="UniProtKB-SubCell"/>
</dbReference>
<dbReference type="GO" id="GO:0046677">
    <property type="term" value="P:response to antibiotic"/>
    <property type="evidence" value="ECO:0007669"/>
    <property type="project" value="UniProtKB-KW"/>
</dbReference>
<dbReference type="InterPro" id="IPR050763">
    <property type="entry name" value="ABC_transporter_ATP-binding"/>
</dbReference>
<dbReference type="PROSITE" id="PS50893">
    <property type="entry name" value="ABC_TRANSPORTER_2"/>
    <property type="match status" value="1"/>
</dbReference>
<dbReference type="EMBL" id="BQFK01000001">
    <property type="protein sequence ID" value="GJJ42208.1"/>
    <property type="molecule type" value="Genomic_DNA"/>
</dbReference>
<gene>
    <name evidence="8" type="ORF">CULCOIPH005_03970</name>
</gene>
<dbReference type="InterPro" id="IPR017871">
    <property type="entry name" value="ABC_transporter-like_CS"/>
</dbReference>
<comment type="caution">
    <text evidence="8">The sequence shown here is derived from an EMBL/GenBank/DDBJ whole genome shotgun (WGS) entry which is preliminary data.</text>
</comment>
<keyword evidence="3" id="KW-0813">Transport</keyword>
<evidence type="ECO:0000256" key="6">
    <source>
        <dbReference type="ARBA" id="ARBA00023251"/>
    </source>
</evidence>